<reference evidence="3" key="1">
    <citation type="submission" date="2015-09" db="EMBL/GenBank/DDBJ databases">
        <authorList>
            <person name="Rodrigo-Torres Lidia"/>
            <person name="Arahal R.David."/>
        </authorList>
    </citation>
    <scope>NUCLEOTIDE SEQUENCE [LARGE SCALE GENOMIC DNA]</scope>
    <source>
        <strain evidence="3">CECT 7735</strain>
    </source>
</reference>
<evidence type="ECO:0000256" key="1">
    <source>
        <dbReference type="SAM" id="Phobius"/>
    </source>
</evidence>
<dbReference type="Proteomes" id="UP000051870">
    <property type="component" value="Unassembled WGS sequence"/>
</dbReference>
<keyword evidence="3" id="KW-1185">Reference proteome</keyword>
<dbReference type="RefSeq" id="WP_058310534.1">
    <property type="nucleotide sequence ID" value="NZ_CYTW01000001.1"/>
</dbReference>
<gene>
    <name evidence="2" type="ORF">PH7735_01403</name>
</gene>
<organism evidence="2 3">
    <name type="scientific">Shimia thalassica</name>
    <dbReference type="NCBI Taxonomy" id="1715693"/>
    <lineage>
        <taxon>Bacteria</taxon>
        <taxon>Pseudomonadati</taxon>
        <taxon>Pseudomonadota</taxon>
        <taxon>Alphaproteobacteria</taxon>
        <taxon>Rhodobacterales</taxon>
        <taxon>Roseobacteraceae</taxon>
    </lineage>
</organism>
<proteinExistence type="predicted"/>
<keyword evidence="1" id="KW-0812">Transmembrane</keyword>
<name>A0A0P1I5Q1_9RHOB</name>
<feature type="transmembrane region" description="Helical" evidence="1">
    <location>
        <begin position="17"/>
        <end position="36"/>
    </location>
</feature>
<sequence length="165" mass="17851">MNDEILATVSASAPRRWLGVGMMGTLGVLLLYIALAVPPQSFSWQAFLLVMGVGSLWLADATRRATERVVELRHDGLRDSTGAVIASLDQIASIDRGTFAMKPSNGFVIRLSEKRPRAWQPGLWWAIGSRVGIGGVTPGSQTKAMAQILEMLLAERQSGQDDQTS</sequence>
<dbReference type="EMBL" id="CYTW01000001">
    <property type="protein sequence ID" value="CUJ91745.1"/>
    <property type="molecule type" value="Genomic_DNA"/>
</dbReference>
<protein>
    <submittedName>
        <fullName evidence="2">Uncharacterized protein</fullName>
    </submittedName>
</protein>
<evidence type="ECO:0000313" key="3">
    <source>
        <dbReference type="Proteomes" id="UP000051870"/>
    </source>
</evidence>
<feature type="transmembrane region" description="Helical" evidence="1">
    <location>
        <begin position="42"/>
        <end position="59"/>
    </location>
</feature>
<keyword evidence="1" id="KW-0472">Membrane</keyword>
<evidence type="ECO:0000313" key="2">
    <source>
        <dbReference type="EMBL" id="CUJ91745.1"/>
    </source>
</evidence>
<dbReference type="GeneID" id="83880459"/>
<accession>A0A0P1I5Q1</accession>
<dbReference type="STRING" id="1715693.PH7735_01403"/>
<dbReference type="AlphaFoldDB" id="A0A0P1I5Q1"/>
<keyword evidence="1" id="KW-1133">Transmembrane helix</keyword>